<dbReference type="RefSeq" id="WP_095102414.1">
    <property type="nucleotide sequence ID" value="NZ_BKAR01000020.1"/>
</dbReference>
<dbReference type="EMBL" id="BKAR01000020">
    <property type="protein sequence ID" value="GEP85080.1"/>
    <property type="molecule type" value="Genomic_DNA"/>
</dbReference>
<feature type="active site" evidence="5">
    <location>
        <position position="78"/>
    </location>
</feature>
<keyword evidence="4" id="KW-0680">Restriction system</keyword>
<dbReference type="Pfam" id="PF00145">
    <property type="entry name" value="DNA_methylase"/>
    <property type="match status" value="1"/>
</dbReference>
<dbReference type="Proteomes" id="UP000321736">
    <property type="component" value="Unassembled WGS sequence"/>
</dbReference>
<evidence type="ECO:0000313" key="9">
    <source>
        <dbReference type="Proteomes" id="UP000321736"/>
    </source>
</evidence>
<dbReference type="InterPro" id="IPR050390">
    <property type="entry name" value="C5-Methyltransferase"/>
</dbReference>
<keyword evidence="3 5" id="KW-0949">S-adenosyl-L-methionine</keyword>
<keyword evidence="2 5" id="KW-0808">Transferase</keyword>
<dbReference type="SUPFAM" id="SSF53335">
    <property type="entry name" value="S-adenosyl-L-methionine-dependent methyltransferases"/>
    <property type="match status" value="1"/>
</dbReference>
<comment type="catalytic activity">
    <reaction evidence="7">
        <text>a 2'-deoxycytidine in DNA + S-adenosyl-L-methionine = a 5-methyl-2'-deoxycytidine in DNA + S-adenosyl-L-homocysteine + H(+)</text>
        <dbReference type="Rhea" id="RHEA:13681"/>
        <dbReference type="Rhea" id="RHEA-COMP:11369"/>
        <dbReference type="Rhea" id="RHEA-COMP:11370"/>
        <dbReference type="ChEBI" id="CHEBI:15378"/>
        <dbReference type="ChEBI" id="CHEBI:57856"/>
        <dbReference type="ChEBI" id="CHEBI:59789"/>
        <dbReference type="ChEBI" id="CHEBI:85452"/>
        <dbReference type="ChEBI" id="CHEBI:85454"/>
        <dbReference type="EC" id="2.1.1.37"/>
    </reaction>
</comment>
<dbReference type="InterPro" id="IPR029063">
    <property type="entry name" value="SAM-dependent_MTases_sf"/>
</dbReference>
<dbReference type="Gene3D" id="3.40.50.150">
    <property type="entry name" value="Vaccinia Virus protein VP39"/>
    <property type="match status" value="1"/>
</dbReference>
<evidence type="ECO:0000256" key="5">
    <source>
        <dbReference type="PROSITE-ProRule" id="PRU01016"/>
    </source>
</evidence>
<dbReference type="GO" id="GO:0044027">
    <property type="term" value="P:negative regulation of gene expression via chromosomal CpG island methylation"/>
    <property type="evidence" value="ECO:0007669"/>
    <property type="project" value="TreeGrafter"/>
</dbReference>
<dbReference type="PROSITE" id="PS00094">
    <property type="entry name" value="C5_MTASE_1"/>
    <property type="match status" value="1"/>
</dbReference>
<name>A0A239TFM9_9STAP</name>
<dbReference type="PRINTS" id="PR00105">
    <property type="entry name" value="C5METTRFRASE"/>
</dbReference>
<dbReference type="InterPro" id="IPR001525">
    <property type="entry name" value="C5_MeTfrase"/>
</dbReference>
<reference evidence="8 9" key="1">
    <citation type="submission" date="2019-07" db="EMBL/GenBank/DDBJ databases">
        <title>Whole genome shotgun sequence of Staphylococcus piscifermentans NBRC 109625.</title>
        <authorList>
            <person name="Hosoyama A."/>
            <person name="Uohara A."/>
            <person name="Ohji S."/>
            <person name="Ichikawa N."/>
        </authorList>
    </citation>
    <scope>NUCLEOTIDE SEQUENCE [LARGE SCALE GENOMIC DNA]</scope>
    <source>
        <strain evidence="8 9">NBRC 109625</strain>
    </source>
</reference>
<dbReference type="OrthoDB" id="9813719at2"/>
<evidence type="ECO:0000256" key="1">
    <source>
        <dbReference type="ARBA" id="ARBA00022603"/>
    </source>
</evidence>
<dbReference type="InterPro" id="IPR031303">
    <property type="entry name" value="C5_meth_CS"/>
</dbReference>
<dbReference type="REBASE" id="216017">
    <property type="entry name" value="M1.Spi13836I"/>
</dbReference>
<dbReference type="CDD" id="cd00315">
    <property type="entry name" value="Cyt_C5_DNA_methylase"/>
    <property type="match status" value="1"/>
</dbReference>
<protein>
    <recommendedName>
        <fullName evidence="7">Cytosine-specific methyltransferase</fullName>
        <ecNumber evidence="7">2.1.1.37</ecNumber>
    </recommendedName>
</protein>
<sequence length="324" mass="36805">MNYVELFAGAGGLSLGFEQAGFQNVFSVEYDEKIAQTYLLNFPDNHLIIDDVKNIDENQINKLIDGKDIDVIIGGPPCQGFSMAGRNGRSFIEDDRNELFKEFVRFVAVIKPKMFVMENVARMLSHNKGKTVLEITEAFEKLGYNVKFKVLKTENYGIPQKRQRIFFVGTKGKEFTFPDIFEKEVTVKEAIQDLPPLKSGEKSAIPNHFAMKHSQQMLDKMAYISDGGNREEIPIELRPKSGDIRKYIRYNSNKPSITVTGDMRKVFHYNQNRALTSRELARLQSFPDSFVFKGSSIVVQQQIGNAVPPKLSFVVANEVKKSLE</sequence>
<dbReference type="PROSITE" id="PS51679">
    <property type="entry name" value="SAM_MT_C5"/>
    <property type="match status" value="1"/>
</dbReference>
<organism evidence="8 9">
    <name type="scientific">Staphylococcus piscifermentans</name>
    <dbReference type="NCBI Taxonomy" id="70258"/>
    <lineage>
        <taxon>Bacteria</taxon>
        <taxon>Bacillati</taxon>
        <taxon>Bacillota</taxon>
        <taxon>Bacilli</taxon>
        <taxon>Bacillales</taxon>
        <taxon>Staphylococcaceae</taxon>
        <taxon>Staphylococcus</taxon>
    </lineage>
</organism>
<evidence type="ECO:0000256" key="2">
    <source>
        <dbReference type="ARBA" id="ARBA00022679"/>
    </source>
</evidence>
<comment type="similarity">
    <text evidence="5 6">Belongs to the class I-like SAM-binding methyltransferase superfamily. C5-methyltransferase family.</text>
</comment>
<evidence type="ECO:0000313" key="8">
    <source>
        <dbReference type="EMBL" id="GEP85080.1"/>
    </source>
</evidence>
<keyword evidence="9" id="KW-1185">Reference proteome</keyword>
<dbReference type="PROSITE" id="PS00095">
    <property type="entry name" value="C5_MTASE_2"/>
    <property type="match status" value="1"/>
</dbReference>
<dbReference type="GO" id="GO:0003886">
    <property type="term" value="F:DNA (cytosine-5-)-methyltransferase activity"/>
    <property type="evidence" value="ECO:0007669"/>
    <property type="project" value="UniProtKB-EC"/>
</dbReference>
<evidence type="ECO:0000256" key="7">
    <source>
        <dbReference type="RuleBase" id="RU000417"/>
    </source>
</evidence>
<dbReference type="EC" id="2.1.1.37" evidence="7"/>
<dbReference type="GO" id="GO:0032259">
    <property type="term" value="P:methylation"/>
    <property type="evidence" value="ECO:0007669"/>
    <property type="project" value="UniProtKB-KW"/>
</dbReference>
<accession>A0A239TFM9</accession>
<evidence type="ECO:0000256" key="4">
    <source>
        <dbReference type="ARBA" id="ARBA00022747"/>
    </source>
</evidence>
<dbReference type="GO" id="GO:0009307">
    <property type="term" value="P:DNA restriction-modification system"/>
    <property type="evidence" value="ECO:0007669"/>
    <property type="project" value="UniProtKB-KW"/>
</dbReference>
<dbReference type="InterPro" id="IPR018117">
    <property type="entry name" value="C5_DNA_meth_AS"/>
</dbReference>
<evidence type="ECO:0000256" key="3">
    <source>
        <dbReference type="ARBA" id="ARBA00022691"/>
    </source>
</evidence>
<dbReference type="GO" id="GO:0003677">
    <property type="term" value="F:DNA binding"/>
    <property type="evidence" value="ECO:0007669"/>
    <property type="project" value="TreeGrafter"/>
</dbReference>
<comment type="caution">
    <text evidence="8">The sequence shown here is derived from an EMBL/GenBank/DDBJ whole genome shotgun (WGS) entry which is preliminary data.</text>
</comment>
<dbReference type="NCBIfam" id="TIGR00675">
    <property type="entry name" value="dcm"/>
    <property type="match status" value="1"/>
</dbReference>
<evidence type="ECO:0000256" key="6">
    <source>
        <dbReference type="RuleBase" id="RU000416"/>
    </source>
</evidence>
<dbReference type="PANTHER" id="PTHR10629:SF52">
    <property type="entry name" value="DNA (CYTOSINE-5)-METHYLTRANSFERASE 1"/>
    <property type="match status" value="1"/>
</dbReference>
<dbReference type="Gene3D" id="3.90.120.10">
    <property type="entry name" value="DNA Methylase, subunit A, domain 2"/>
    <property type="match status" value="1"/>
</dbReference>
<gene>
    <name evidence="8" type="ORF">SPI02_16650</name>
</gene>
<proteinExistence type="inferred from homology"/>
<keyword evidence="1 5" id="KW-0489">Methyltransferase</keyword>
<dbReference type="AlphaFoldDB" id="A0A239TFM9"/>
<dbReference type="PANTHER" id="PTHR10629">
    <property type="entry name" value="CYTOSINE-SPECIFIC METHYLTRANSFERASE"/>
    <property type="match status" value="1"/>
</dbReference>